<dbReference type="Pfam" id="PF13525">
    <property type="entry name" value="YfiO"/>
    <property type="match status" value="1"/>
</dbReference>
<dbReference type="PROSITE" id="PS50005">
    <property type="entry name" value="TPR"/>
    <property type="match status" value="1"/>
</dbReference>
<dbReference type="InterPro" id="IPR019734">
    <property type="entry name" value="TPR_rpt"/>
</dbReference>
<evidence type="ECO:0000256" key="3">
    <source>
        <dbReference type="ARBA" id="ARBA00023237"/>
    </source>
</evidence>
<keyword evidence="2" id="KW-0472">Membrane</keyword>
<dbReference type="PANTHER" id="PTHR37423:SF6">
    <property type="entry name" value="CELL DIVISION COORDINATOR CPOB"/>
    <property type="match status" value="1"/>
</dbReference>
<dbReference type="InterPro" id="IPR011990">
    <property type="entry name" value="TPR-like_helical_dom_sf"/>
</dbReference>
<accession>A0A3B1CXY2</accession>
<sequence>MKKLFFPMLLFVSMVSLLLVSCSGKKPVRQDVFDPKAVLQQASKFIEMDEYEEARKLLFEVKNRDLSKKYAPLAQLKIAESFVTEGQPERAVEEYRRFLQLYPEHPQAPYAQYQIALVYFKQIESPEKGAGGARKALEEFQKLLRLYPRNPYREAVELKIRKCRNLIAEYEFLVGEFYYKKGSYNAAIGRFLGLLKEFPGYKKTPEVLYLTGISYKELNRTEESLRYLKELQKRFPESEFSKKAEKVISEIKP</sequence>
<dbReference type="SMART" id="SM00028">
    <property type="entry name" value="TPR"/>
    <property type="match status" value="4"/>
</dbReference>
<gene>
    <name evidence="5" type="ORF">MNBD_NITROSPIRAE02-832</name>
</gene>
<dbReference type="PANTHER" id="PTHR37423">
    <property type="entry name" value="SOLUBLE LYTIC MUREIN TRANSGLYCOSYLASE-RELATED"/>
    <property type="match status" value="1"/>
</dbReference>
<dbReference type="InterPro" id="IPR017689">
    <property type="entry name" value="BamD"/>
</dbReference>
<dbReference type="HAMAP" id="MF_00922">
    <property type="entry name" value="OM_assembly_BamD"/>
    <property type="match status" value="1"/>
</dbReference>
<reference evidence="5" key="1">
    <citation type="submission" date="2018-06" db="EMBL/GenBank/DDBJ databases">
        <authorList>
            <person name="Zhirakovskaya E."/>
        </authorList>
    </citation>
    <scope>NUCLEOTIDE SEQUENCE</scope>
</reference>
<keyword evidence="3" id="KW-0998">Cell outer membrane</keyword>
<dbReference type="InterPro" id="IPR039565">
    <property type="entry name" value="BamD-like"/>
</dbReference>
<evidence type="ECO:0000259" key="4">
    <source>
        <dbReference type="Pfam" id="PF13525"/>
    </source>
</evidence>
<dbReference type="EMBL" id="UOGH01000095">
    <property type="protein sequence ID" value="VAX28758.1"/>
    <property type="molecule type" value="Genomic_DNA"/>
</dbReference>
<name>A0A3B1CXY2_9ZZZZ</name>
<dbReference type="AlphaFoldDB" id="A0A3B1CXY2"/>
<feature type="domain" description="Outer membrane lipoprotein BamD-like" evidence="4">
    <location>
        <begin position="35"/>
        <end position="221"/>
    </location>
</feature>
<keyword evidence="1" id="KW-0732">Signal</keyword>
<protein>
    <recommendedName>
        <fullName evidence="4">Outer membrane lipoprotein BamD-like domain-containing protein</fullName>
    </recommendedName>
</protein>
<dbReference type="PROSITE" id="PS51257">
    <property type="entry name" value="PROKAR_LIPOPROTEIN"/>
    <property type="match status" value="1"/>
</dbReference>
<evidence type="ECO:0000313" key="5">
    <source>
        <dbReference type="EMBL" id="VAX28758.1"/>
    </source>
</evidence>
<dbReference type="Gene3D" id="1.25.40.10">
    <property type="entry name" value="Tetratricopeptide repeat domain"/>
    <property type="match status" value="1"/>
</dbReference>
<organism evidence="5">
    <name type="scientific">hydrothermal vent metagenome</name>
    <dbReference type="NCBI Taxonomy" id="652676"/>
    <lineage>
        <taxon>unclassified sequences</taxon>
        <taxon>metagenomes</taxon>
        <taxon>ecological metagenomes</taxon>
    </lineage>
</organism>
<evidence type="ECO:0000256" key="1">
    <source>
        <dbReference type="ARBA" id="ARBA00022729"/>
    </source>
</evidence>
<evidence type="ECO:0000256" key="2">
    <source>
        <dbReference type="ARBA" id="ARBA00023136"/>
    </source>
</evidence>
<dbReference type="SUPFAM" id="SSF48452">
    <property type="entry name" value="TPR-like"/>
    <property type="match status" value="1"/>
</dbReference>
<dbReference type="NCBIfam" id="TIGR03302">
    <property type="entry name" value="OM_YfiO"/>
    <property type="match status" value="1"/>
</dbReference>
<proteinExistence type="inferred from homology"/>